<dbReference type="EMBL" id="JBCEZU010000078">
    <property type="protein sequence ID" value="KAK9532915.1"/>
    <property type="molecule type" value="Genomic_DNA"/>
</dbReference>
<name>A0AAW1FEC1_ZOAVI</name>
<reference evidence="1 2" key="1">
    <citation type="journal article" date="2024" name="Genome Biol. Evol.">
        <title>Chromosome-level genome assembly of the viviparous eelpout Zoarces viviparus.</title>
        <authorList>
            <person name="Fuhrmann N."/>
            <person name="Brasseur M.V."/>
            <person name="Bakowski C.E."/>
            <person name="Podsiadlowski L."/>
            <person name="Prost S."/>
            <person name="Krehenwinkel H."/>
            <person name="Mayer C."/>
        </authorList>
    </citation>
    <scope>NUCLEOTIDE SEQUENCE [LARGE SCALE GENOMIC DNA]</scope>
    <source>
        <strain evidence="1">NO-MEL_2022_Ind0_liver</strain>
    </source>
</reference>
<organism evidence="1 2">
    <name type="scientific">Zoarces viviparus</name>
    <name type="common">Viviparous eelpout</name>
    <name type="synonym">Blennius viviparus</name>
    <dbReference type="NCBI Taxonomy" id="48416"/>
    <lineage>
        <taxon>Eukaryota</taxon>
        <taxon>Metazoa</taxon>
        <taxon>Chordata</taxon>
        <taxon>Craniata</taxon>
        <taxon>Vertebrata</taxon>
        <taxon>Euteleostomi</taxon>
        <taxon>Actinopterygii</taxon>
        <taxon>Neopterygii</taxon>
        <taxon>Teleostei</taxon>
        <taxon>Neoteleostei</taxon>
        <taxon>Acanthomorphata</taxon>
        <taxon>Eupercaria</taxon>
        <taxon>Perciformes</taxon>
        <taxon>Cottioidei</taxon>
        <taxon>Zoarcales</taxon>
        <taxon>Zoarcidae</taxon>
        <taxon>Zoarcinae</taxon>
        <taxon>Zoarces</taxon>
    </lineage>
</organism>
<comment type="caution">
    <text evidence="1">The sequence shown here is derived from an EMBL/GenBank/DDBJ whole genome shotgun (WGS) entry which is preliminary data.</text>
</comment>
<dbReference type="Proteomes" id="UP001488805">
    <property type="component" value="Unassembled WGS sequence"/>
</dbReference>
<proteinExistence type="predicted"/>
<accession>A0AAW1FEC1</accession>
<evidence type="ECO:0000313" key="1">
    <source>
        <dbReference type="EMBL" id="KAK9532915.1"/>
    </source>
</evidence>
<protein>
    <submittedName>
        <fullName evidence="1">Uncharacterized protein</fullName>
    </submittedName>
</protein>
<sequence>MKSPQKTRAGVRGRVPARVVVRLLLTRAERVFASARLQAAAADGYPDAHAGRNPMRVWHSRGCDKCARAAT</sequence>
<keyword evidence="2" id="KW-1185">Reference proteome</keyword>
<evidence type="ECO:0000313" key="2">
    <source>
        <dbReference type="Proteomes" id="UP001488805"/>
    </source>
</evidence>
<gene>
    <name evidence="1" type="ORF">VZT92_010276</name>
</gene>
<dbReference type="AlphaFoldDB" id="A0AAW1FEC1"/>